<keyword evidence="4" id="KW-1185">Reference proteome</keyword>
<organism evidence="3 4">
    <name type="scientific">Candidatus Thiodictyon syntrophicum</name>
    <dbReference type="NCBI Taxonomy" id="1166950"/>
    <lineage>
        <taxon>Bacteria</taxon>
        <taxon>Pseudomonadati</taxon>
        <taxon>Pseudomonadota</taxon>
        <taxon>Gammaproteobacteria</taxon>
        <taxon>Chromatiales</taxon>
        <taxon>Chromatiaceae</taxon>
        <taxon>Thiodictyon</taxon>
    </lineage>
</organism>
<dbReference type="PROSITE" id="PS50943">
    <property type="entry name" value="HTH_CROC1"/>
    <property type="match status" value="1"/>
</dbReference>
<evidence type="ECO:0000259" key="2">
    <source>
        <dbReference type="PROSITE" id="PS50943"/>
    </source>
</evidence>
<comment type="similarity">
    <text evidence="1">Belongs to the short-chain fatty acyl-CoA assimilation regulator (ScfR) family.</text>
</comment>
<dbReference type="KEGG" id="tsy:THSYN_17630"/>
<dbReference type="InterPro" id="IPR001387">
    <property type="entry name" value="Cro/C1-type_HTH"/>
</dbReference>
<dbReference type="OrthoDB" id="9794834at2"/>
<feature type="domain" description="HTH cro/C1-type" evidence="2">
    <location>
        <begin position="39"/>
        <end position="93"/>
    </location>
</feature>
<dbReference type="CDD" id="cd00093">
    <property type="entry name" value="HTH_XRE"/>
    <property type="match status" value="1"/>
</dbReference>
<dbReference type="Proteomes" id="UP000232638">
    <property type="component" value="Chromosome"/>
</dbReference>
<sequence length="420" mass="46275">MLLTQAESGGDLLNVAENETLHLMPQAVDLDPVALGQRLTEARKASGLTQQQAAEQLGVSRPTLIGVEKGTRKAKPEEIVALAGLYRRPVHDLMRAGNDAPPLEPHLRAALAAGSAPGVEAAIATLQAFANDYQALEELVQAEPFRDFPPEVRLPRRMALRTFAEDVAIRERARLHLGDQPIFDLRVLVEQAGVHCFFGDLASAIAGLYAFVPRLGYCMVINRKHPPERRRWTLAHEYAHFLADRHQPGVDYIDDARRKPLSERFADAFAAGFLMPETAIRRGFLAVTEQTGDFQTADLSRLAHQFHVSAQAAALRLEQLGLLPDGTWEALAERGFKAGAARRLLGLAPPPSHEDAYPERYRHLAVQACVRELISEGVLARFLRTDRVTAREIVEATLTSRDLDAQGQACAVQIPEQLSL</sequence>
<gene>
    <name evidence="3" type="ORF">THSYN_17630</name>
</gene>
<accession>A0A2K8UAK8</accession>
<evidence type="ECO:0000313" key="4">
    <source>
        <dbReference type="Proteomes" id="UP000232638"/>
    </source>
</evidence>
<dbReference type="GO" id="GO:0003677">
    <property type="term" value="F:DNA binding"/>
    <property type="evidence" value="ECO:0007669"/>
    <property type="project" value="InterPro"/>
</dbReference>
<dbReference type="InterPro" id="IPR010982">
    <property type="entry name" value="Lambda_DNA-bd_dom_sf"/>
</dbReference>
<dbReference type="Gene3D" id="1.10.10.2910">
    <property type="match status" value="1"/>
</dbReference>
<dbReference type="EMBL" id="CP020370">
    <property type="protein sequence ID" value="AUB82585.1"/>
    <property type="molecule type" value="Genomic_DNA"/>
</dbReference>
<dbReference type="PANTHER" id="PTHR43236">
    <property type="entry name" value="ANTITOXIN HIGA1"/>
    <property type="match status" value="1"/>
</dbReference>
<reference evidence="3 4" key="1">
    <citation type="submission" date="2017-03" db="EMBL/GenBank/DDBJ databases">
        <title>Complete genome sequence of Candidatus 'Thiodictyon syntrophicum' sp. nov. strain Cad16T, a photolithoautotroph purple sulfur bacterium isolated from an alpine meromictic lake.</title>
        <authorList>
            <person name="Luedin S.M."/>
            <person name="Pothier J.F."/>
            <person name="Danza F."/>
            <person name="Storelli N."/>
            <person name="Wittwer M."/>
            <person name="Tonolla M."/>
        </authorList>
    </citation>
    <scope>NUCLEOTIDE SEQUENCE [LARGE SCALE GENOMIC DNA]</scope>
    <source>
        <strain evidence="3 4">Cad16T</strain>
    </source>
</reference>
<evidence type="ECO:0000256" key="1">
    <source>
        <dbReference type="ARBA" id="ARBA00007227"/>
    </source>
</evidence>
<dbReference type="Pfam" id="PF13560">
    <property type="entry name" value="HTH_31"/>
    <property type="match status" value="1"/>
</dbReference>
<dbReference type="InterPro" id="IPR052345">
    <property type="entry name" value="Rad_response_metalloprotease"/>
</dbReference>
<protein>
    <recommendedName>
        <fullName evidence="2">HTH cro/C1-type domain-containing protein</fullName>
    </recommendedName>
</protein>
<dbReference type="Pfam" id="PF06114">
    <property type="entry name" value="Peptidase_M78"/>
    <property type="match status" value="1"/>
</dbReference>
<name>A0A2K8UAK8_9GAMM</name>
<dbReference type="Gene3D" id="1.10.260.40">
    <property type="entry name" value="lambda repressor-like DNA-binding domains"/>
    <property type="match status" value="1"/>
</dbReference>
<dbReference type="InterPro" id="IPR010359">
    <property type="entry name" value="IrrE_HExxH"/>
</dbReference>
<proteinExistence type="inferred from homology"/>
<dbReference type="AlphaFoldDB" id="A0A2K8UAK8"/>
<dbReference type="PANTHER" id="PTHR43236:SF1">
    <property type="entry name" value="BLL7220 PROTEIN"/>
    <property type="match status" value="1"/>
</dbReference>
<dbReference type="SUPFAM" id="SSF47413">
    <property type="entry name" value="lambda repressor-like DNA-binding domains"/>
    <property type="match status" value="1"/>
</dbReference>
<dbReference type="SMART" id="SM00530">
    <property type="entry name" value="HTH_XRE"/>
    <property type="match status" value="1"/>
</dbReference>
<evidence type="ECO:0000313" key="3">
    <source>
        <dbReference type="EMBL" id="AUB82585.1"/>
    </source>
</evidence>